<evidence type="ECO:0000256" key="2">
    <source>
        <dbReference type="ARBA" id="ARBA00023315"/>
    </source>
</evidence>
<evidence type="ECO:0000313" key="4">
    <source>
        <dbReference type="EMBL" id="KAB1079816.1"/>
    </source>
</evidence>
<feature type="domain" description="N-acetyltransferase" evidence="3">
    <location>
        <begin position="7"/>
        <end position="149"/>
    </location>
</feature>
<dbReference type="PROSITE" id="PS51186">
    <property type="entry name" value="GNAT"/>
    <property type="match status" value="1"/>
</dbReference>
<keyword evidence="5" id="KW-1185">Reference proteome</keyword>
<dbReference type="Proteomes" id="UP000474159">
    <property type="component" value="Unassembled WGS sequence"/>
</dbReference>
<evidence type="ECO:0000313" key="5">
    <source>
        <dbReference type="Proteomes" id="UP000474159"/>
    </source>
</evidence>
<evidence type="ECO:0000259" key="3">
    <source>
        <dbReference type="PROSITE" id="PS51186"/>
    </source>
</evidence>
<keyword evidence="2" id="KW-0012">Acyltransferase</keyword>
<dbReference type="AlphaFoldDB" id="A0A6L3T888"/>
<dbReference type="InterPro" id="IPR000182">
    <property type="entry name" value="GNAT_dom"/>
</dbReference>
<gene>
    <name evidence="4" type="ORF">F6X53_08600</name>
</gene>
<accession>A0A6L3T888</accession>
<dbReference type="SUPFAM" id="SSF55729">
    <property type="entry name" value="Acyl-CoA N-acyltransferases (Nat)"/>
    <property type="match status" value="1"/>
</dbReference>
<reference evidence="4 5" key="1">
    <citation type="submission" date="2019-09" db="EMBL/GenBank/DDBJ databases">
        <title>YIM 48816 draft genome.</title>
        <authorList>
            <person name="Jiang L."/>
        </authorList>
    </citation>
    <scope>NUCLEOTIDE SEQUENCE [LARGE SCALE GENOMIC DNA]</scope>
    <source>
        <strain evidence="4 5">YIM 48816</strain>
    </source>
</reference>
<name>A0A6L3T888_9HYPH</name>
<dbReference type="InterPro" id="IPR050832">
    <property type="entry name" value="Bact_Acetyltransf"/>
</dbReference>
<keyword evidence="1 4" id="KW-0808">Transferase</keyword>
<dbReference type="Gene3D" id="3.40.630.30">
    <property type="match status" value="1"/>
</dbReference>
<dbReference type="RefSeq" id="WP_150999521.1">
    <property type="nucleotide sequence ID" value="NZ_BPQY01000192.1"/>
</dbReference>
<dbReference type="OrthoDB" id="7188775at2"/>
<organism evidence="4 5">
    <name type="scientific">Methylobacterium soli</name>
    <dbReference type="NCBI Taxonomy" id="553447"/>
    <lineage>
        <taxon>Bacteria</taxon>
        <taxon>Pseudomonadati</taxon>
        <taxon>Pseudomonadota</taxon>
        <taxon>Alphaproteobacteria</taxon>
        <taxon>Hyphomicrobiales</taxon>
        <taxon>Methylobacteriaceae</taxon>
        <taxon>Methylobacterium</taxon>
    </lineage>
</organism>
<protein>
    <submittedName>
        <fullName evidence="4">GNAT family N-acetyltransferase</fullName>
    </submittedName>
</protein>
<dbReference type="PANTHER" id="PTHR43877">
    <property type="entry name" value="AMINOALKYLPHOSPHONATE N-ACETYLTRANSFERASE-RELATED-RELATED"/>
    <property type="match status" value="1"/>
</dbReference>
<dbReference type="EMBL" id="VZZK01000007">
    <property type="protein sequence ID" value="KAB1079816.1"/>
    <property type="molecule type" value="Genomic_DNA"/>
</dbReference>
<evidence type="ECO:0000256" key="1">
    <source>
        <dbReference type="ARBA" id="ARBA00022679"/>
    </source>
</evidence>
<dbReference type="PANTHER" id="PTHR43877:SF1">
    <property type="entry name" value="ACETYLTRANSFERASE"/>
    <property type="match status" value="1"/>
</dbReference>
<proteinExistence type="predicted"/>
<dbReference type="CDD" id="cd04301">
    <property type="entry name" value="NAT_SF"/>
    <property type="match status" value="1"/>
</dbReference>
<comment type="caution">
    <text evidence="4">The sequence shown here is derived from an EMBL/GenBank/DDBJ whole genome shotgun (WGS) entry which is preliminary data.</text>
</comment>
<dbReference type="InterPro" id="IPR016181">
    <property type="entry name" value="Acyl_CoA_acyltransferase"/>
</dbReference>
<dbReference type="Pfam" id="PF00583">
    <property type="entry name" value="Acetyltransf_1"/>
    <property type="match status" value="1"/>
</dbReference>
<dbReference type="GO" id="GO:0016747">
    <property type="term" value="F:acyltransferase activity, transferring groups other than amino-acyl groups"/>
    <property type="evidence" value="ECO:0007669"/>
    <property type="project" value="InterPro"/>
</dbReference>
<sequence length="149" mass="15486">MGSRYGLEIRTATGSDAPGLAALLAAAGHPVPAHALADRLDALRYGHGTALLALEWGPPSGIVVLHWYPALDQASPVAQITMLLVGPEERRRGIGRQLLKAASQAARMAGCATLQMLAAPEQPNLPEFCAATGFTAAAGCLTRPLRKKG</sequence>